<keyword evidence="3" id="KW-1185">Reference proteome</keyword>
<feature type="transmembrane region" description="Helical" evidence="1">
    <location>
        <begin position="200"/>
        <end position="220"/>
    </location>
</feature>
<dbReference type="OrthoDB" id="5495463at2"/>
<dbReference type="STRING" id="137265.SAMN05421684_1234"/>
<proteinExistence type="predicted"/>
<gene>
    <name evidence="2" type="ORF">SAMN05421684_1234</name>
</gene>
<dbReference type="Proteomes" id="UP000199632">
    <property type="component" value="Unassembled WGS sequence"/>
</dbReference>
<feature type="transmembrane region" description="Helical" evidence="1">
    <location>
        <begin position="124"/>
        <end position="153"/>
    </location>
</feature>
<organism evidence="2 3">
    <name type="scientific">Asanoa ishikariensis</name>
    <dbReference type="NCBI Taxonomy" id="137265"/>
    <lineage>
        <taxon>Bacteria</taxon>
        <taxon>Bacillati</taxon>
        <taxon>Actinomycetota</taxon>
        <taxon>Actinomycetes</taxon>
        <taxon>Micromonosporales</taxon>
        <taxon>Micromonosporaceae</taxon>
        <taxon>Asanoa</taxon>
    </lineage>
</organism>
<protein>
    <submittedName>
        <fullName evidence="2">ABC-2 type transport system permease protein</fullName>
    </submittedName>
</protein>
<keyword evidence="1" id="KW-0812">Transmembrane</keyword>
<name>A0A1H3M7A9_9ACTN</name>
<sequence>MSSPAGVIHDIGYQRYEGERLGRGDVFLALYAASLRTAFGLGRSFKAKIFPWIIVGVVAIVGIVIMAIRAQTGEVVIKYAELPEVLGTLMVLFVAIAAPELVSRDLHSGVLPLYFSRPLRPADYALAKLSALVTAIVLVWGGAQVLVFIGAAFSVKGFGNVMNELADAGLGVVYTALYAVVFGSIAILVASLLKRRAVAAAAIVGSFLITGPIVAMFYILPSETAHQLAQLFNPASLVGGVGDWLFEPSSSNEELGIGPFGPLYALVALGLIALCVTLLIARYRKVSKS</sequence>
<evidence type="ECO:0000313" key="3">
    <source>
        <dbReference type="Proteomes" id="UP000199632"/>
    </source>
</evidence>
<feature type="transmembrane region" description="Helical" evidence="1">
    <location>
        <begin position="173"/>
        <end position="193"/>
    </location>
</feature>
<keyword evidence="1" id="KW-1133">Transmembrane helix</keyword>
<dbReference type="AlphaFoldDB" id="A0A1H3M7A9"/>
<dbReference type="GO" id="GO:0140359">
    <property type="term" value="F:ABC-type transporter activity"/>
    <property type="evidence" value="ECO:0007669"/>
    <property type="project" value="InterPro"/>
</dbReference>
<dbReference type="EMBL" id="FNQB01000001">
    <property type="protein sequence ID" value="SDY72612.1"/>
    <property type="molecule type" value="Genomic_DNA"/>
</dbReference>
<evidence type="ECO:0000256" key="1">
    <source>
        <dbReference type="SAM" id="Phobius"/>
    </source>
</evidence>
<reference evidence="3" key="1">
    <citation type="submission" date="2016-10" db="EMBL/GenBank/DDBJ databases">
        <authorList>
            <person name="Varghese N."/>
            <person name="Submissions S."/>
        </authorList>
    </citation>
    <scope>NUCLEOTIDE SEQUENCE [LARGE SCALE GENOMIC DNA]</scope>
    <source>
        <strain evidence="3">DSM 44718</strain>
    </source>
</reference>
<accession>A0A1H3M7A9</accession>
<dbReference type="GO" id="GO:0005886">
    <property type="term" value="C:plasma membrane"/>
    <property type="evidence" value="ECO:0007669"/>
    <property type="project" value="UniProtKB-SubCell"/>
</dbReference>
<dbReference type="RefSeq" id="WP_090788211.1">
    <property type="nucleotide sequence ID" value="NZ_BOND01000017.1"/>
</dbReference>
<feature type="transmembrane region" description="Helical" evidence="1">
    <location>
        <begin position="49"/>
        <end position="70"/>
    </location>
</feature>
<evidence type="ECO:0000313" key="2">
    <source>
        <dbReference type="EMBL" id="SDY72612.1"/>
    </source>
</evidence>
<keyword evidence="1" id="KW-0472">Membrane</keyword>
<feature type="transmembrane region" description="Helical" evidence="1">
    <location>
        <begin position="263"/>
        <end position="281"/>
    </location>
</feature>